<dbReference type="EMBL" id="BAABEX010000001">
    <property type="protein sequence ID" value="GAA4417382.1"/>
    <property type="molecule type" value="Genomic_DNA"/>
</dbReference>
<dbReference type="SUPFAM" id="SSF55781">
    <property type="entry name" value="GAF domain-like"/>
    <property type="match status" value="1"/>
</dbReference>
<dbReference type="PROSITE" id="PS51077">
    <property type="entry name" value="HTH_ICLR"/>
    <property type="match status" value="1"/>
</dbReference>
<evidence type="ECO:0000256" key="3">
    <source>
        <dbReference type="ARBA" id="ARBA00023163"/>
    </source>
</evidence>
<dbReference type="Pfam" id="PF01614">
    <property type="entry name" value="IclR_C"/>
    <property type="match status" value="1"/>
</dbReference>
<dbReference type="InterPro" id="IPR036388">
    <property type="entry name" value="WH-like_DNA-bd_sf"/>
</dbReference>
<dbReference type="InterPro" id="IPR005471">
    <property type="entry name" value="Tscrpt_reg_IclR_N"/>
</dbReference>
<dbReference type="Gene3D" id="1.10.10.10">
    <property type="entry name" value="Winged helix-like DNA-binding domain superfamily/Winged helix DNA-binding domain"/>
    <property type="match status" value="1"/>
</dbReference>
<protein>
    <submittedName>
        <fullName evidence="7">IclR family transcriptional regulator</fullName>
    </submittedName>
</protein>
<evidence type="ECO:0000259" key="6">
    <source>
        <dbReference type="PROSITE" id="PS51078"/>
    </source>
</evidence>
<reference evidence="8" key="1">
    <citation type="journal article" date="2019" name="Int. J. Syst. Evol. Microbiol.">
        <title>The Global Catalogue of Microorganisms (GCM) 10K type strain sequencing project: providing services to taxonomists for standard genome sequencing and annotation.</title>
        <authorList>
            <consortium name="The Broad Institute Genomics Platform"/>
            <consortium name="The Broad Institute Genome Sequencing Center for Infectious Disease"/>
            <person name="Wu L."/>
            <person name="Ma J."/>
        </authorList>
    </citation>
    <scope>NUCLEOTIDE SEQUENCE [LARGE SCALE GENOMIC DNA]</scope>
    <source>
        <strain evidence="8">JCM 31890</strain>
    </source>
</reference>
<evidence type="ECO:0000313" key="8">
    <source>
        <dbReference type="Proteomes" id="UP001501788"/>
    </source>
</evidence>
<dbReference type="PANTHER" id="PTHR30136">
    <property type="entry name" value="HELIX-TURN-HELIX TRANSCRIPTIONAL REGULATOR, ICLR FAMILY"/>
    <property type="match status" value="1"/>
</dbReference>
<dbReference type="Pfam" id="PF09339">
    <property type="entry name" value="HTH_IclR"/>
    <property type="match status" value="1"/>
</dbReference>
<dbReference type="InterPro" id="IPR036390">
    <property type="entry name" value="WH_DNA-bd_sf"/>
</dbReference>
<organism evidence="7 8">
    <name type="scientific">Acidovorax lacteus</name>
    <dbReference type="NCBI Taxonomy" id="1924988"/>
    <lineage>
        <taxon>Bacteria</taxon>
        <taxon>Pseudomonadati</taxon>
        <taxon>Pseudomonadota</taxon>
        <taxon>Betaproteobacteria</taxon>
        <taxon>Burkholderiales</taxon>
        <taxon>Comamonadaceae</taxon>
        <taxon>Acidovorax</taxon>
    </lineage>
</organism>
<gene>
    <name evidence="7" type="ORF">GCM10023090_00880</name>
</gene>
<keyword evidence="8" id="KW-1185">Reference proteome</keyword>
<proteinExistence type="predicted"/>
<feature type="domain" description="HTH iclR-type" evidence="5">
    <location>
        <begin position="42"/>
        <end position="104"/>
    </location>
</feature>
<dbReference type="PANTHER" id="PTHR30136:SF8">
    <property type="entry name" value="TRANSCRIPTIONAL REGULATORY PROTEIN"/>
    <property type="match status" value="1"/>
</dbReference>
<keyword evidence="1" id="KW-0805">Transcription regulation</keyword>
<dbReference type="PROSITE" id="PS51078">
    <property type="entry name" value="ICLR_ED"/>
    <property type="match status" value="1"/>
</dbReference>
<evidence type="ECO:0000256" key="4">
    <source>
        <dbReference type="SAM" id="MobiDB-lite"/>
    </source>
</evidence>
<feature type="domain" description="IclR-ED" evidence="6">
    <location>
        <begin position="105"/>
        <end position="283"/>
    </location>
</feature>
<dbReference type="InterPro" id="IPR014757">
    <property type="entry name" value="Tscrpt_reg_IclR_C"/>
</dbReference>
<dbReference type="Gene3D" id="3.30.450.40">
    <property type="match status" value="1"/>
</dbReference>
<evidence type="ECO:0000256" key="2">
    <source>
        <dbReference type="ARBA" id="ARBA00023125"/>
    </source>
</evidence>
<feature type="region of interest" description="Disordered" evidence="4">
    <location>
        <begin position="1"/>
        <end position="42"/>
    </location>
</feature>
<dbReference type="Proteomes" id="UP001501788">
    <property type="component" value="Unassembled WGS sequence"/>
</dbReference>
<evidence type="ECO:0000259" key="5">
    <source>
        <dbReference type="PROSITE" id="PS51077"/>
    </source>
</evidence>
<accession>A0ABP8KVT4</accession>
<keyword evidence="3" id="KW-0804">Transcription</keyword>
<evidence type="ECO:0000256" key="1">
    <source>
        <dbReference type="ARBA" id="ARBA00023015"/>
    </source>
</evidence>
<sequence>MTARGLSDNRDNRRMASVPPDPHSEPDDSSADELPTRGPRGIQSVEVGGQLLRVLGRTGRRMALKDLAGAAGMTAAKAHPYLVSFGKLGLVEQDAVSGHYGLGPLAMQLGLISLQQVDPVRLAIAELPGLAQRLGHTVSAAVWGDGAPVIIRIEEGPQPVYVAMRHGSTASVRHTATGKVFAAFGPRAQIEAALAAEGHGGALDLPAFAAELASVRLHQLSEVRDELVPGVSALATPVFDGFGRLVLCLAAIGPSATLQTGPRSALAHMLVDAGRTLSERLGAPVSR</sequence>
<dbReference type="InterPro" id="IPR050707">
    <property type="entry name" value="HTH_MetabolicPath_Reg"/>
</dbReference>
<name>A0ABP8KVT4_9BURK</name>
<dbReference type="SMART" id="SM00346">
    <property type="entry name" value="HTH_ICLR"/>
    <property type="match status" value="1"/>
</dbReference>
<dbReference type="SUPFAM" id="SSF46785">
    <property type="entry name" value="Winged helix' DNA-binding domain"/>
    <property type="match status" value="1"/>
</dbReference>
<dbReference type="InterPro" id="IPR029016">
    <property type="entry name" value="GAF-like_dom_sf"/>
</dbReference>
<keyword evidence="2" id="KW-0238">DNA-binding</keyword>
<evidence type="ECO:0000313" key="7">
    <source>
        <dbReference type="EMBL" id="GAA4417382.1"/>
    </source>
</evidence>
<comment type="caution">
    <text evidence="7">The sequence shown here is derived from an EMBL/GenBank/DDBJ whole genome shotgun (WGS) entry which is preliminary data.</text>
</comment>